<dbReference type="GO" id="GO:0098796">
    <property type="term" value="C:membrane protein complex"/>
    <property type="evidence" value="ECO:0007669"/>
    <property type="project" value="UniProtKB-ARBA"/>
</dbReference>
<dbReference type="EMBL" id="QGUI01000420">
    <property type="protein sequence ID" value="PZM96067.1"/>
    <property type="molecule type" value="Genomic_DNA"/>
</dbReference>
<dbReference type="FunFam" id="3.40.50.300:FF:000032">
    <property type="entry name" value="Export ABC transporter ATP-binding protein"/>
    <property type="match status" value="1"/>
</dbReference>
<dbReference type="STRING" id="1111738.GCA_000427905_01120"/>
<evidence type="ECO:0000259" key="5">
    <source>
        <dbReference type="PROSITE" id="PS50893"/>
    </source>
</evidence>
<dbReference type="PROSITE" id="PS50893">
    <property type="entry name" value="ABC_TRANSPORTER_2"/>
    <property type="match status" value="1"/>
</dbReference>
<evidence type="ECO:0000256" key="2">
    <source>
        <dbReference type="ARBA" id="ARBA00022448"/>
    </source>
</evidence>
<comment type="caution">
    <text evidence="6">The sequence shown here is derived from an EMBL/GenBank/DDBJ whole genome shotgun (WGS) entry which is preliminary data.</text>
</comment>
<dbReference type="InterPro" id="IPR017911">
    <property type="entry name" value="MacB-like_ATP-bd"/>
</dbReference>
<dbReference type="GO" id="GO:0016887">
    <property type="term" value="F:ATP hydrolysis activity"/>
    <property type="evidence" value="ECO:0007669"/>
    <property type="project" value="InterPro"/>
</dbReference>
<feature type="domain" description="ABC transporter" evidence="5">
    <location>
        <begin position="11"/>
        <end position="231"/>
    </location>
</feature>
<evidence type="ECO:0000256" key="4">
    <source>
        <dbReference type="ARBA" id="ARBA00022840"/>
    </source>
</evidence>
<dbReference type="InterPro" id="IPR003593">
    <property type="entry name" value="AAA+_ATPase"/>
</dbReference>
<dbReference type="SMART" id="SM00382">
    <property type="entry name" value="AAA"/>
    <property type="match status" value="1"/>
</dbReference>
<dbReference type="InterPro" id="IPR003439">
    <property type="entry name" value="ABC_transporter-like_ATP-bd"/>
</dbReference>
<proteinExistence type="inferred from homology"/>
<dbReference type="GO" id="GO:0022857">
    <property type="term" value="F:transmembrane transporter activity"/>
    <property type="evidence" value="ECO:0007669"/>
    <property type="project" value="UniProtKB-ARBA"/>
</dbReference>
<protein>
    <submittedName>
        <fullName evidence="6">ABC transporter ATP-binding protein</fullName>
    </submittedName>
</protein>
<reference evidence="6" key="1">
    <citation type="submission" date="2018-05" db="EMBL/GenBank/DDBJ databases">
        <authorList>
            <person name="Lanie J.A."/>
            <person name="Ng W.-L."/>
            <person name="Kazmierczak K.M."/>
            <person name="Andrzejewski T.M."/>
            <person name="Davidsen T.M."/>
            <person name="Wayne K.J."/>
            <person name="Tettelin H."/>
            <person name="Glass J.I."/>
            <person name="Rusch D."/>
            <person name="Podicherti R."/>
            <person name="Tsui H.-C.T."/>
            <person name="Winkler M.E."/>
        </authorList>
    </citation>
    <scope>NUCLEOTIDE SEQUENCE</scope>
    <source>
        <strain evidence="6">ZC4RG45</strain>
    </source>
</reference>
<dbReference type="PANTHER" id="PTHR42798:SF2">
    <property type="entry name" value="ABC TRANSPORTER ATP-BINDING PROTEIN MG467-RELATED"/>
    <property type="match status" value="1"/>
</dbReference>
<accession>A0A2W4JQH2</accession>
<keyword evidence="3" id="KW-0547">Nucleotide-binding</keyword>
<dbReference type="SUPFAM" id="SSF52540">
    <property type="entry name" value="P-loop containing nucleoside triphosphate hydrolases"/>
    <property type="match status" value="1"/>
</dbReference>
<dbReference type="InterPro" id="IPR017871">
    <property type="entry name" value="ABC_transporter-like_CS"/>
</dbReference>
<dbReference type="Gene3D" id="3.40.50.300">
    <property type="entry name" value="P-loop containing nucleotide triphosphate hydrolases"/>
    <property type="match status" value="1"/>
</dbReference>
<dbReference type="GO" id="GO:0005524">
    <property type="term" value="F:ATP binding"/>
    <property type="evidence" value="ECO:0007669"/>
    <property type="project" value="UniProtKB-KW"/>
</dbReference>
<evidence type="ECO:0000256" key="1">
    <source>
        <dbReference type="ARBA" id="ARBA00005417"/>
    </source>
</evidence>
<dbReference type="AlphaFoldDB" id="A0A2W4JQH2"/>
<sequence length="231" mass="24718">MVQEVLAPPAISGRHLVKNYGPHRALAGVDIDVRRGEAVAIVGPSGSGKSTLLHVLAGIVPADAGEVYLPGSRIDELSEARRSELRRSEFGFVFQQGMLVDELTAEENVALPMLLGGTSRAEAMQAARYWLDRLGLAGRHRSMPGELSGGQAQRVAIARALAHRPTVVFADEPTGQLDSRTGAEIMDVLLEICAETNAAILVVTHDQELASRATRSIRIRDGRIESAVLTA</sequence>
<dbReference type="PANTHER" id="PTHR42798">
    <property type="entry name" value="LIPOPROTEIN-RELEASING SYSTEM ATP-BINDING PROTEIN LOLD"/>
    <property type="match status" value="1"/>
</dbReference>
<dbReference type="CDD" id="cd03255">
    <property type="entry name" value="ABC_MJ0796_LolCDE_FtsE"/>
    <property type="match status" value="1"/>
</dbReference>
<evidence type="ECO:0000256" key="3">
    <source>
        <dbReference type="ARBA" id="ARBA00022741"/>
    </source>
</evidence>
<evidence type="ECO:0000313" key="6">
    <source>
        <dbReference type="EMBL" id="PZM96067.1"/>
    </source>
</evidence>
<name>A0A2W4JQH2_9PSEU</name>
<gene>
    <name evidence="6" type="ORF">DIU77_11400</name>
</gene>
<organism evidence="6">
    <name type="scientific">Thermocrispum agreste</name>
    <dbReference type="NCBI Taxonomy" id="37925"/>
    <lineage>
        <taxon>Bacteria</taxon>
        <taxon>Bacillati</taxon>
        <taxon>Actinomycetota</taxon>
        <taxon>Actinomycetes</taxon>
        <taxon>Pseudonocardiales</taxon>
        <taxon>Pseudonocardiaceae</taxon>
        <taxon>Thermocrispum</taxon>
    </lineage>
</organism>
<comment type="similarity">
    <text evidence="1">Belongs to the ABC transporter superfamily.</text>
</comment>
<keyword evidence="2" id="KW-0813">Transport</keyword>
<dbReference type="PROSITE" id="PS00211">
    <property type="entry name" value="ABC_TRANSPORTER_1"/>
    <property type="match status" value="1"/>
</dbReference>
<dbReference type="Pfam" id="PF00005">
    <property type="entry name" value="ABC_tran"/>
    <property type="match status" value="1"/>
</dbReference>
<dbReference type="InterPro" id="IPR027417">
    <property type="entry name" value="P-loop_NTPase"/>
</dbReference>
<keyword evidence="4 6" id="KW-0067">ATP-binding</keyword>